<keyword evidence="7 14" id="KW-0456">Lyase</keyword>
<evidence type="ECO:0000256" key="5">
    <source>
        <dbReference type="ARBA" id="ARBA00020771"/>
    </source>
</evidence>
<dbReference type="PROSITE" id="PS00169">
    <property type="entry name" value="D_ALA_DEHYDRATASE"/>
    <property type="match status" value="1"/>
</dbReference>
<keyword evidence="8 14" id="KW-0627">Porphyrin biosynthesis</keyword>
<gene>
    <name evidence="16" type="ORF">Rhola_00002870</name>
</gene>
<dbReference type="GO" id="GO:0006782">
    <property type="term" value="P:protoporphyrinogen IX biosynthetic process"/>
    <property type="evidence" value="ECO:0007669"/>
    <property type="project" value="UniProtKB-UniPathway"/>
</dbReference>
<dbReference type="GO" id="GO:0004655">
    <property type="term" value="F:porphobilinogen synthase activity"/>
    <property type="evidence" value="ECO:0007669"/>
    <property type="project" value="UniProtKB-EC"/>
</dbReference>
<feature type="binding site" evidence="13">
    <location>
        <position position="233"/>
    </location>
    <ligand>
        <name>Mg(2+)</name>
        <dbReference type="ChEBI" id="CHEBI:18420"/>
    </ligand>
</feature>
<dbReference type="eggNOG" id="COG0113">
    <property type="taxonomic scope" value="Bacteria"/>
</dbReference>
<comment type="function">
    <text evidence="9">Catalyzes an early step in the biosynthesis of tetrapyrroles. Binds two molecules of 5-aminolevulinate per subunit, each at a distinct site, and catalyzes their condensation to form porphobilinogen.</text>
</comment>
<evidence type="ECO:0000256" key="9">
    <source>
        <dbReference type="ARBA" id="ARBA00025628"/>
    </source>
</evidence>
<keyword evidence="6" id="KW-0350">Heme biosynthesis</keyword>
<feature type="active site" description="Schiff-base intermediate with substrate" evidence="11">
    <location>
        <position position="196"/>
    </location>
</feature>
<evidence type="ECO:0000256" key="1">
    <source>
        <dbReference type="ARBA" id="ARBA00004694"/>
    </source>
</evidence>
<dbReference type="InterPro" id="IPR001731">
    <property type="entry name" value="ALAD"/>
</dbReference>
<name>A0A060JEC6_9MICO</name>
<dbReference type="InterPro" id="IPR013785">
    <property type="entry name" value="Aldolase_TIM"/>
</dbReference>
<dbReference type="STRING" id="529884.Rhola_00002870"/>
<dbReference type="PIRSF" id="PIRSF001415">
    <property type="entry name" value="Porphbilin_synth"/>
    <property type="match status" value="1"/>
</dbReference>
<feature type="binding site" evidence="12">
    <location>
        <position position="313"/>
    </location>
    <ligand>
        <name>5-aminolevulinate</name>
        <dbReference type="ChEBI" id="CHEBI:356416"/>
        <label>2</label>
    </ligand>
</feature>
<dbReference type="NCBIfam" id="NF006762">
    <property type="entry name" value="PRK09283.1"/>
    <property type="match status" value="1"/>
</dbReference>
<dbReference type="PRINTS" id="PR00144">
    <property type="entry name" value="DALDHYDRTASE"/>
</dbReference>
<evidence type="ECO:0000256" key="7">
    <source>
        <dbReference type="ARBA" id="ARBA00023239"/>
    </source>
</evidence>
<dbReference type="PANTHER" id="PTHR11458:SF0">
    <property type="entry name" value="DELTA-AMINOLEVULINIC ACID DEHYDRATASE"/>
    <property type="match status" value="1"/>
</dbReference>
<dbReference type="CDD" id="cd00384">
    <property type="entry name" value="ALAD_PBGS"/>
    <property type="match status" value="1"/>
</dbReference>
<evidence type="ECO:0000313" key="17">
    <source>
        <dbReference type="Proteomes" id="UP000067708"/>
    </source>
</evidence>
<evidence type="ECO:0000256" key="4">
    <source>
        <dbReference type="ARBA" id="ARBA00012053"/>
    </source>
</evidence>
<dbReference type="PATRIC" id="fig|529884.3.peg.273"/>
<feature type="binding site" evidence="12">
    <location>
        <position position="274"/>
    </location>
    <ligand>
        <name>5-aminolevulinate</name>
        <dbReference type="ChEBI" id="CHEBI:356416"/>
        <label>2</label>
    </ligand>
</feature>
<reference evidence="16 17" key="1">
    <citation type="journal article" date="2014" name="Int. J. Syst. Evol. Microbiol.">
        <title>Rhodoluna lacicola gen. nov., sp. nov., a planktonic freshwater bacterium with stream-lined genome.</title>
        <authorList>
            <person name="Hahn M."/>
            <person name="Schmidt J."/>
            <person name="Taipale S.J."/>
            <person name="Doolittle W.F."/>
            <person name="Koll U."/>
        </authorList>
    </citation>
    <scope>NUCLEOTIDE SEQUENCE [LARGE SCALE GENOMIC DNA]</scope>
    <source>
        <strain evidence="16 17">MWH-Ta8</strain>
    </source>
</reference>
<dbReference type="Proteomes" id="UP000067708">
    <property type="component" value="Chromosome"/>
</dbReference>
<accession>A0A060JEC6</accession>
<dbReference type="GO" id="GO:0008270">
    <property type="term" value="F:zinc ion binding"/>
    <property type="evidence" value="ECO:0007669"/>
    <property type="project" value="TreeGrafter"/>
</dbReference>
<dbReference type="PANTHER" id="PTHR11458">
    <property type="entry name" value="DELTA-AMINOLEVULINIC ACID DEHYDRATASE"/>
    <property type="match status" value="1"/>
</dbReference>
<comment type="subunit">
    <text evidence="3 14">Homooctamer.</text>
</comment>
<feature type="active site" description="Schiff-base intermediate with substrate" evidence="11">
    <location>
        <position position="248"/>
    </location>
</feature>
<dbReference type="Gene3D" id="3.20.20.70">
    <property type="entry name" value="Aldolase class I"/>
    <property type="match status" value="1"/>
</dbReference>
<dbReference type="EC" id="4.2.1.24" evidence="4 14"/>
<keyword evidence="13" id="KW-0479">Metal-binding</keyword>
<dbReference type="UniPathway" id="UPA00251">
    <property type="reaction ID" value="UER00318"/>
</dbReference>
<dbReference type="Pfam" id="PF00490">
    <property type="entry name" value="ALAD"/>
    <property type="match status" value="1"/>
</dbReference>
<dbReference type="EMBL" id="CP007490">
    <property type="protein sequence ID" value="AIC47110.1"/>
    <property type="molecule type" value="Genomic_DNA"/>
</dbReference>
<evidence type="ECO:0000256" key="3">
    <source>
        <dbReference type="ARBA" id="ARBA00011823"/>
    </source>
</evidence>
<evidence type="ECO:0000256" key="12">
    <source>
        <dbReference type="PIRSR" id="PIRSR001415-2"/>
    </source>
</evidence>
<comment type="similarity">
    <text evidence="2 15">Belongs to the ALAD family.</text>
</comment>
<comment type="catalytic activity">
    <reaction evidence="10 14">
        <text>2 5-aminolevulinate = porphobilinogen + 2 H2O + H(+)</text>
        <dbReference type="Rhea" id="RHEA:24064"/>
        <dbReference type="ChEBI" id="CHEBI:15377"/>
        <dbReference type="ChEBI" id="CHEBI:15378"/>
        <dbReference type="ChEBI" id="CHEBI:58126"/>
        <dbReference type="ChEBI" id="CHEBI:356416"/>
        <dbReference type="EC" id="4.2.1.24"/>
    </reaction>
</comment>
<dbReference type="KEGG" id="rla:Rhola_00002870"/>
<dbReference type="RefSeq" id="WP_038501894.1">
    <property type="nucleotide sequence ID" value="NZ_CP007490.1"/>
</dbReference>
<evidence type="ECO:0000256" key="14">
    <source>
        <dbReference type="RuleBase" id="RU000515"/>
    </source>
</evidence>
<sequence>MSLTERPRRLRASQAMRNLVAETVVLPSQLIYPTFIKENLAEPKPIKGLPGVFQNNEASLLAEVDRAINAAIGGIMLFGIPAERDELGTAACKPDGVLNKAVAAVRKRAGDKLVVVADLCLDEFTSHGHCGVLDGKGNVDNDATLITYGKMAVELAKAGAHMLGASGMMDGQVGYVRSELDKAGFTEVAILAYSAKYASAFYGPFRDAVESELQGDRRTYQQDPRNFKESIREVRLDLEQGADIVMVKPALAYLDVIHETSQSVDVPVAAYIVSGEMAMIEVAAEQGLIDRERAILEAVASVRRAGASVICTYWAFELAEMFYARKTL</sequence>
<dbReference type="SUPFAM" id="SSF51569">
    <property type="entry name" value="Aldolase"/>
    <property type="match status" value="1"/>
</dbReference>
<evidence type="ECO:0000313" key="16">
    <source>
        <dbReference type="EMBL" id="AIC47110.1"/>
    </source>
</evidence>
<evidence type="ECO:0000256" key="6">
    <source>
        <dbReference type="ARBA" id="ARBA00023133"/>
    </source>
</evidence>
<evidence type="ECO:0000256" key="11">
    <source>
        <dbReference type="PIRSR" id="PIRSR001415-1"/>
    </source>
</evidence>
<evidence type="ECO:0000256" key="2">
    <source>
        <dbReference type="ARBA" id="ARBA00008055"/>
    </source>
</evidence>
<dbReference type="GO" id="GO:0005829">
    <property type="term" value="C:cytosol"/>
    <property type="evidence" value="ECO:0007669"/>
    <property type="project" value="TreeGrafter"/>
</dbReference>
<dbReference type="HOGENOM" id="CLU_035731_0_0_11"/>
<comment type="pathway">
    <text evidence="1">Porphyrin-containing compound metabolism; protoporphyrin-IX biosynthesis; coproporphyrinogen-III from 5-aminolevulinate: step 1/4.</text>
</comment>
<evidence type="ECO:0000256" key="10">
    <source>
        <dbReference type="ARBA" id="ARBA00047651"/>
    </source>
</evidence>
<feature type="binding site" evidence="12">
    <location>
        <position position="217"/>
    </location>
    <ligand>
        <name>5-aminolevulinate</name>
        <dbReference type="ChEBI" id="CHEBI:356416"/>
        <label>1</label>
    </ligand>
</feature>
<feature type="binding site" evidence="12">
    <location>
        <position position="206"/>
    </location>
    <ligand>
        <name>5-aminolevulinate</name>
        <dbReference type="ChEBI" id="CHEBI:356416"/>
        <label>1</label>
    </ligand>
</feature>
<dbReference type="SMART" id="SM01004">
    <property type="entry name" value="ALAD"/>
    <property type="match status" value="1"/>
</dbReference>
<keyword evidence="17" id="KW-1185">Reference proteome</keyword>
<dbReference type="InterPro" id="IPR030656">
    <property type="entry name" value="ALAD_AS"/>
</dbReference>
<organism evidence="16 17">
    <name type="scientific">Rhodoluna lacicola</name>
    <dbReference type="NCBI Taxonomy" id="529884"/>
    <lineage>
        <taxon>Bacteria</taxon>
        <taxon>Bacillati</taxon>
        <taxon>Actinomycetota</taxon>
        <taxon>Actinomycetes</taxon>
        <taxon>Micrococcales</taxon>
        <taxon>Microbacteriaceae</taxon>
        <taxon>Luna cluster</taxon>
        <taxon>Luna-1 subcluster</taxon>
        <taxon>Rhodoluna</taxon>
    </lineage>
</organism>
<evidence type="ECO:0000256" key="15">
    <source>
        <dbReference type="RuleBase" id="RU004161"/>
    </source>
</evidence>
<keyword evidence="13" id="KW-0460">Magnesium</keyword>
<dbReference type="AlphaFoldDB" id="A0A060JEC6"/>
<protein>
    <recommendedName>
        <fullName evidence="5 14">Delta-aminolevulinic acid dehydratase</fullName>
        <ecNumber evidence="4 14">4.2.1.24</ecNumber>
    </recommendedName>
</protein>
<dbReference type="FunFam" id="3.20.20.70:FF:000019">
    <property type="entry name" value="Delta-aminolevulinic acid dehydratase"/>
    <property type="match status" value="1"/>
</dbReference>
<dbReference type="OrthoDB" id="9805001at2"/>
<evidence type="ECO:0000256" key="13">
    <source>
        <dbReference type="PIRSR" id="PIRSR001415-5"/>
    </source>
</evidence>
<proteinExistence type="inferred from homology"/>
<evidence type="ECO:0000256" key="8">
    <source>
        <dbReference type="ARBA" id="ARBA00023244"/>
    </source>
</evidence>